<dbReference type="SUPFAM" id="SSF50923">
    <property type="entry name" value="Hemopexin-like domain"/>
    <property type="match status" value="1"/>
</dbReference>
<protein>
    <recommendedName>
        <fullName evidence="4">Baseplate assembly protein</fullName>
    </recommendedName>
</protein>
<dbReference type="InterPro" id="IPR036375">
    <property type="entry name" value="Hemopexin-like_dom_sf"/>
</dbReference>
<organism evidence="2 3">
    <name type="scientific">Streptomyces cinnamoneus</name>
    <name type="common">Streptoverticillium cinnamoneum</name>
    <dbReference type="NCBI Taxonomy" id="53446"/>
    <lineage>
        <taxon>Bacteria</taxon>
        <taxon>Bacillati</taxon>
        <taxon>Actinomycetota</taxon>
        <taxon>Actinomycetes</taxon>
        <taxon>Kitasatosporales</taxon>
        <taxon>Streptomycetaceae</taxon>
        <taxon>Streptomyces</taxon>
        <taxon>Streptomyces cinnamoneus group</taxon>
    </lineage>
</organism>
<dbReference type="Proteomes" id="UP000646244">
    <property type="component" value="Unassembled WGS sequence"/>
</dbReference>
<dbReference type="EMBL" id="BMVB01000003">
    <property type="protein sequence ID" value="GHC39334.1"/>
    <property type="molecule type" value="Genomic_DNA"/>
</dbReference>
<comment type="caution">
    <text evidence="2">The sequence shown here is derived from an EMBL/GenBank/DDBJ whole genome shotgun (WGS) entry which is preliminary data.</text>
</comment>
<gene>
    <name evidence="2" type="ORF">GCM10010507_11360</name>
</gene>
<feature type="compositionally biased region" description="Low complexity" evidence="1">
    <location>
        <begin position="154"/>
        <end position="163"/>
    </location>
</feature>
<dbReference type="Gene3D" id="2.110.10.10">
    <property type="entry name" value="Hemopexin-like domain"/>
    <property type="match status" value="1"/>
</dbReference>
<evidence type="ECO:0008006" key="4">
    <source>
        <dbReference type="Google" id="ProtNLM"/>
    </source>
</evidence>
<name>A0A918WEL2_STRCJ</name>
<feature type="compositionally biased region" description="Pro residues" evidence="1">
    <location>
        <begin position="164"/>
        <end position="174"/>
    </location>
</feature>
<reference evidence="2" key="1">
    <citation type="journal article" date="2014" name="Int. J. Syst. Evol. Microbiol.">
        <title>Complete genome sequence of Corynebacterium casei LMG S-19264T (=DSM 44701T), isolated from a smear-ripened cheese.</title>
        <authorList>
            <consortium name="US DOE Joint Genome Institute (JGI-PGF)"/>
            <person name="Walter F."/>
            <person name="Albersmeier A."/>
            <person name="Kalinowski J."/>
            <person name="Ruckert C."/>
        </authorList>
    </citation>
    <scope>NUCLEOTIDE SEQUENCE</scope>
    <source>
        <strain evidence="2">JCM 4633</strain>
    </source>
</reference>
<evidence type="ECO:0000256" key="1">
    <source>
        <dbReference type="SAM" id="MobiDB-lite"/>
    </source>
</evidence>
<dbReference type="AlphaFoldDB" id="A0A918WEL2"/>
<accession>A0A918WEL2</accession>
<feature type="region of interest" description="Disordered" evidence="1">
    <location>
        <begin position="147"/>
        <end position="178"/>
    </location>
</feature>
<proteinExistence type="predicted"/>
<sequence>MQELPVPDLDDLRFQPMVDAAKRALPSRSPSWTDHNVSDPGVTLLEACAGRVDALVYRANRMTPRQRSRLLALMGITPMAAVPCRVVVRFAASGVEQDVPAGTELTVPRERPFVLRTTAPVRVPADGSATVGAVEWPETVTEVLGTSDGTAGQRFAPSRRPWSPAAPTPVPAPSPVTEVTVGGQVWPAVASFAGSDRQTPCYWWDDAVGEVVFGPLVPFADGPRRLGAVPAPGTPVGVTYVACRGTREAVSPGTELVGETPPAVIEEVVAPGRDAEDWRQALERAALGLAPPRRAVTAADHERILTEQAFTVARALVLDSVRPKDPRVPNGLRPPARPDTVTACAVAVHDPDRAVHYFVDADGNVAHRQAFLGSGPHLPGPTEDDPPAFAAKRLDAVLELEQDVSRLWFSDDLCAWTADADPQKIATEFPGLPDPFRAGVDAVAALAHSDSASDYEVFFFRDDSFYHRRFTYDNGRLRPSGGRGVRSLIAESFPHLSPHCARKPDAVVTVNGVFSFIKGARTESTLWLPEDAALRVLLVPHLPADPAIPLRDADLDVTDAMLAEAGALLDGARLLGDRLHAARPDYRPFSARARIRSWAYTPHSVEETKAAAGRALYRYFHPTSGGPAGSGWPWGRRVHASDVLAALEPVPEVRTVLDASVVGDGDAPVVEVPDNGLVLLTACLIDVTD</sequence>
<reference evidence="2" key="2">
    <citation type="submission" date="2020-09" db="EMBL/GenBank/DDBJ databases">
        <authorList>
            <person name="Sun Q."/>
            <person name="Ohkuma M."/>
        </authorList>
    </citation>
    <scope>NUCLEOTIDE SEQUENCE</scope>
    <source>
        <strain evidence="2">JCM 4633</strain>
    </source>
</reference>
<dbReference type="RefSeq" id="WP_190108514.1">
    <property type="nucleotide sequence ID" value="NZ_BMVB01000003.1"/>
</dbReference>
<evidence type="ECO:0000313" key="3">
    <source>
        <dbReference type="Proteomes" id="UP000646244"/>
    </source>
</evidence>
<evidence type="ECO:0000313" key="2">
    <source>
        <dbReference type="EMBL" id="GHC39334.1"/>
    </source>
</evidence>